<name>A0A8X7RSW2_BRACI</name>
<proteinExistence type="predicted"/>
<evidence type="ECO:0000313" key="1">
    <source>
        <dbReference type="EMBL" id="KAG2293487.1"/>
    </source>
</evidence>
<organism evidence="1 2">
    <name type="scientific">Brassica carinata</name>
    <name type="common">Ethiopian mustard</name>
    <name type="synonym">Abyssinian cabbage</name>
    <dbReference type="NCBI Taxonomy" id="52824"/>
    <lineage>
        <taxon>Eukaryota</taxon>
        <taxon>Viridiplantae</taxon>
        <taxon>Streptophyta</taxon>
        <taxon>Embryophyta</taxon>
        <taxon>Tracheophyta</taxon>
        <taxon>Spermatophyta</taxon>
        <taxon>Magnoliopsida</taxon>
        <taxon>eudicotyledons</taxon>
        <taxon>Gunneridae</taxon>
        <taxon>Pentapetalae</taxon>
        <taxon>rosids</taxon>
        <taxon>malvids</taxon>
        <taxon>Brassicales</taxon>
        <taxon>Brassicaceae</taxon>
        <taxon>Brassiceae</taxon>
        <taxon>Brassica</taxon>
    </lineage>
</organism>
<reference evidence="1 2" key="1">
    <citation type="submission" date="2020-02" db="EMBL/GenBank/DDBJ databases">
        <authorList>
            <person name="Ma Q."/>
            <person name="Huang Y."/>
            <person name="Song X."/>
            <person name="Pei D."/>
        </authorList>
    </citation>
    <scope>NUCLEOTIDE SEQUENCE [LARGE SCALE GENOMIC DNA]</scope>
    <source>
        <strain evidence="1">Sxm20200214</strain>
        <tissue evidence="1">Leaf</tissue>
    </source>
</reference>
<accession>A0A8X7RSW2</accession>
<protein>
    <submittedName>
        <fullName evidence="1">Uncharacterized protein</fullName>
    </submittedName>
</protein>
<dbReference type="EMBL" id="JAAMPC010000009">
    <property type="protein sequence ID" value="KAG2293487.1"/>
    <property type="molecule type" value="Genomic_DNA"/>
</dbReference>
<keyword evidence="2" id="KW-1185">Reference proteome</keyword>
<dbReference type="Proteomes" id="UP000886595">
    <property type="component" value="Unassembled WGS sequence"/>
</dbReference>
<evidence type="ECO:0000313" key="2">
    <source>
        <dbReference type="Proteomes" id="UP000886595"/>
    </source>
</evidence>
<dbReference type="OrthoDB" id="10334575at2759"/>
<comment type="caution">
    <text evidence="1">The sequence shown here is derived from an EMBL/GenBank/DDBJ whole genome shotgun (WGS) entry which is preliminary data.</text>
</comment>
<gene>
    <name evidence="1" type="ORF">Bca52824_040156</name>
</gene>
<dbReference type="AlphaFoldDB" id="A0A8X7RSW2"/>
<sequence length="136" mass="15371">MHDTLVHPLVVGYMVEVIYPTIPNGWRELPIGFGNIRVIQSLSKSRCVLVHSGWIKKESHTLFQSSQDNRTSWDPEPEGGVFQVEKEYGVGTSLLRRSGNQELILQHVSSGSMMLFSKVDLENPYNLRTEGFTIVP</sequence>